<dbReference type="InterPro" id="IPR012340">
    <property type="entry name" value="NA-bd_OB-fold"/>
</dbReference>
<comment type="function">
    <text evidence="7">Involved in DNA repair and RecF pathway recombination.</text>
</comment>
<evidence type="ECO:0000256" key="5">
    <source>
        <dbReference type="ARBA" id="ARBA00023204"/>
    </source>
</evidence>
<dbReference type="PANTHER" id="PTHR33991">
    <property type="entry name" value="DNA REPAIR PROTEIN RECO"/>
    <property type="match status" value="1"/>
</dbReference>
<dbReference type="PATRIC" id="fig|1423801.4.peg.152"/>
<dbReference type="Proteomes" id="UP000051166">
    <property type="component" value="Unassembled WGS sequence"/>
</dbReference>
<comment type="caution">
    <text evidence="9">The sequence shown here is derived from an EMBL/GenBank/DDBJ whole genome shotgun (WGS) entry which is preliminary data.</text>
</comment>
<proteinExistence type="inferred from homology"/>
<dbReference type="GO" id="GO:0043590">
    <property type="term" value="C:bacterial nucleoid"/>
    <property type="evidence" value="ECO:0007669"/>
    <property type="project" value="TreeGrafter"/>
</dbReference>
<keyword evidence="5 7" id="KW-0234">DNA repair</keyword>
<dbReference type="Gene3D" id="6.20.220.20">
    <property type="entry name" value="Recombination protein O, zinc-binding domain"/>
    <property type="match status" value="1"/>
</dbReference>
<evidence type="ECO:0000256" key="1">
    <source>
        <dbReference type="ARBA" id="ARBA00007452"/>
    </source>
</evidence>
<evidence type="ECO:0000313" key="10">
    <source>
        <dbReference type="Proteomes" id="UP000051166"/>
    </source>
</evidence>
<dbReference type="AlphaFoldDB" id="A0A0R1V1R0"/>
<evidence type="ECO:0000256" key="4">
    <source>
        <dbReference type="ARBA" id="ARBA00023172"/>
    </source>
</evidence>
<keyword evidence="4 7" id="KW-0233">DNA recombination</keyword>
<dbReference type="Gene3D" id="1.20.1440.120">
    <property type="entry name" value="Recombination protein O, C-terminal domain"/>
    <property type="match status" value="1"/>
</dbReference>
<dbReference type="InterPro" id="IPR003717">
    <property type="entry name" value="RecO"/>
</dbReference>
<keyword evidence="10" id="KW-1185">Reference proteome</keyword>
<evidence type="ECO:0000259" key="8">
    <source>
        <dbReference type="Pfam" id="PF11967"/>
    </source>
</evidence>
<evidence type="ECO:0000256" key="7">
    <source>
        <dbReference type="HAMAP-Rule" id="MF_00201"/>
    </source>
</evidence>
<dbReference type="GO" id="GO:0006310">
    <property type="term" value="P:DNA recombination"/>
    <property type="evidence" value="ECO:0007669"/>
    <property type="project" value="UniProtKB-UniRule"/>
</dbReference>
<keyword evidence="3 7" id="KW-0227">DNA damage</keyword>
<evidence type="ECO:0000256" key="6">
    <source>
        <dbReference type="ARBA" id="ARBA00033409"/>
    </source>
</evidence>
<protein>
    <recommendedName>
        <fullName evidence="2 7">DNA repair protein RecO</fullName>
    </recommendedName>
    <alternativeName>
        <fullName evidence="6 7">Recombination protein O</fullName>
    </alternativeName>
</protein>
<dbReference type="InterPro" id="IPR037278">
    <property type="entry name" value="ARFGAP/RecO"/>
</dbReference>
<dbReference type="Pfam" id="PF02565">
    <property type="entry name" value="RecO_C"/>
    <property type="match status" value="1"/>
</dbReference>
<feature type="domain" description="DNA replication/recombination mediator RecO N-terminal" evidence="8">
    <location>
        <begin position="10"/>
        <end position="85"/>
    </location>
</feature>
<evidence type="ECO:0000256" key="2">
    <source>
        <dbReference type="ARBA" id="ARBA00021310"/>
    </source>
</evidence>
<name>A0A0R1V1R0_9LACO</name>
<dbReference type="SUPFAM" id="SSF50249">
    <property type="entry name" value="Nucleic acid-binding proteins"/>
    <property type="match status" value="1"/>
</dbReference>
<evidence type="ECO:0000313" key="9">
    <source>
        <dbReference type="EMBL" id="KRL99454.1"/>
    </source>
</evidence>
<dbReference type="GO" id="GO:0006302">
    <property type="term" value="P:double-strand break repair"/>
    <property type="evidence" value="ECO:0007669"/>
    <property type="project" value="TreeGrafter"/>
</dbReference>
<organism evidence="9 10">
    <name type="scientific">Liquorilactobacillus satsumensis DSM 16230 = JCM 12392</name>
    <dbReference type="NCBI Taxonomy" id="1423801"/>
    <lineage>
        <taxon>Bacteria</taxon>
        <taxon>Bacillati</taxon>
        <taxon>Bacillota</taxon>
        <taxon>Bacilli</taxon>
        <taxon>Lactobacillales</taxon>
        <taxon>Lactobacillaceae</taxon>
        <taxon>Liquorilactobacillus</taxon>
    </lineage>
</organism>
<dbReference type="Gene3D" id="2.40.50.140">
    <property type="entry name" value="Nucleic acid-binding proteins"/>
    <property type="match status" value="1"/>
</dbReference>
<dbReference type="STRING" id="1423801.FD50_GL000150"/>
<dbReference type="InterPro" id="IPR022572">
    <property type="entry name" value="DNA_rep/recomb_RecO_N"/>
</dbReference>
<dbReference type="NCBIfam" id="TIGR00613">
    <property type="entry name" value="reco"/>
    <property type="match status" value="1"/>
</dbReference>
<dbReference type="SUPFAM" id="SSF57863">
    <property type="entry name" value="ArfGap/RecO-like zinc finger"/>
    <property type="match status" value="1"/>
</dbReference>
<reference evidence="9 10" key="1">
    <citation type="journal article" date="2015" name="Genome Announc.">
        <title>Expanding the biotechnology potential of lactobacilli through comparative genomics of 213 strains and associated genera.</title>
        <authorList>
            <person name="Sun Z."/>
            <person name="Harris H.M."/>
            <person name="McCann A."/>
            <person name="Guo C."/>
            <person name="Argimon S."/>
            <person name="Zhang W."/>
            <person name="Yang X."/>
            <person name="Jeffery I.B."/>
            <person name="Cooney J.C."/>
            <person name="Kagawa T.F."/>
            <person name="Liu W."/>
            <person name="Song Y."/>
            <person name="Salvetti E."/>
            <person name="Wrobel A."/>
            <person name="Rasinkangas P."/>
            <person name="Parkhill J."/>
            <person name="Rea M.C."/>
            <person name="O'Sullivan O."/>
            <person name="Ritari J."/>
            <person name="Douillard F.P."/>
            <person name="Paul Ross R."/>
            <person name="Yang R."/>
            <person name="Briner A.E."/>
            <person name="Felis G.E."/>
            <person name="de Vos W.M."/>
            <person name="Barrangou R."/>
            <person name="Klaenhammer T.R."/>
            <person name="Caufield P.W."/>
            <person name="Cui Y."/>
            <person name="Zhang H."/>
            <person name="O'Toole P.W."/>
        </authorList>
    </citation>
    <scope>NUCLEOTIDE SEQUENCE [LARGE SCALE GENOMIC DNA]</scope>
    <source>
        <strain evidence="9 10">DSM 16230</strain>
    </source>
</reference>
<evidence type="ECO:0000256" key="3">
    <source>
        <dbReference type="ARBA" id="ARBA00022763"/>
    </source>
</evidence>
<dbReference type="Pfam" id="PF11967">
    <property type="entry name" value="RecO_N"/>
    <property type="match status" value="1"/>
</dbReference>
<comment type="similarity">
    <text evidence="1 7">Belongs to the RecO family.</text>
</comment>
<dbReference type="InterPro" id="IPR042242">
    <property type="entry name" value="RecO_C"/>
</dbReference>
<accession>A0A0R1V1R0</accession>
<dbReference type="PANTHER" id="PTHR33991:SF1">
    <property type="entry name" value="DNA REPAIR PROTEIN RECO"/>
    <property type="match status" value="1"/>
</dbReference>
<dbReference type="HAMAP" id="MF_00201">
    <property type="entry name" value="RecO"/>
    <property type="match status" value="1"/>
</dbReference>
<gene>
    <name evidence="7" type="primary">recO</name>
    <name evidence="9" type="ORF">FD50_GL000150</name>
</gene>
<dbReference type="EMBL" id="AZFQ01000026">
    <property type="protein sequence ID" value="KRL99454.1"/>
    <property type="molecule type" value="Genomic_DNA"/>
</dbReference>
<sequence>MVSLGTTRMAEFEGIVMFRRDYRERDMLVKILTDHYGFKMFFVRGARKRGFKLGAAILPFTTASYTGTINDDGLSFIDAVKDVAQYQQICQDILLNAYATYILGLVAAAFGDARPLGIWYPRIVAALAAIDHGLDAGIVTNIVELQLLENFGVKPNLKGCVICGRQSGTFDFSESYGGLLCQQHWSVDRNRMHLDQRTVYFMRFLARVDLLRLRSINLKEETKVKLRDTLDQIYNNDVGVSLKPKHFLDEMLKQNQNILKLRPGIDK</sequence>